<dbReference type="Proteomes" id="UP000179145">
    <property type="component" value="Chromosome"/>
</dbReference>
<name>A0A1D8UTH0_9PROT</name>
<dbReference type="AlphaFoldDB" id="A0A1D8UTH0"/>
<accession>A0A1D8UTH0</accession>
<evidence type="ECO:0000313" key="2">
    <source>
        <dbReference type="Proteomes" id="UP000179145"/>
    </source>
</evidence>
<proteinExistence type="predicted"/>
<keyword evidence="2" id="KW-1185">Reference proteome</keyword>
<dbReference type="KEGG" id="kba:A0U89_07105"/>
<reference evidence="1 2" key="1">
    <citation type="journal article" date="2016" name="Microb. Cell Fact.">
        <title>Dissection of exopolysaccharide biosynthesis in Kozakia baliensis.</title>
        <authorList>
            <person name="Brandt J.U."/>
            <person name="Jakob F."/>
            <person name="Behr J."/>
            <person name="Geissler A.J."/>
            <person name="Vogel R.F."/>
        </authorList>
    </citation>
    <scope>NUCLEOTIDE SEQUENCE [LARGE SCALE GENOMIC DNA]</scope>
    <source>
        <strain evidence="1 2">DSM 14400</strain>
    </source>
</reference>
<organism evidence="1 2">
    <name type="scientific">Kozakia baliensis</name>
    <dbReference type="NCBI Taxonomy" id="153496"/>
    <lineage>
        <taxon>Bacteria</taxon>
        <taxon>Pseudomonadati</taxon>
        <taxon>Pseudomonadota</taxon>
        <taxon>Alphaproteobacteria</taxon>
        <taxon>Acetobacterales</taxon>
        <taxon>Acetobacteraceae</taxon>
        <taxon>Kozakia</taxon>
    </lineage>
</organism>
<sequence length="110" mass="12418">MDLDMLDSNCVQRAEFSRLLDGLPPHILHQAARVQDRLNLIRSRESIAVRLGNSMMRDIWRKSADEAQQELEELLLKGRVSTCSSTVEGAIVFYPDGGRGYFIPKASRPC</sequence>
<evidence type="ECO:0000313" key="1">
    <source>
        <dbReference type="EMBL" id="AOX16945.1"/>
    </source>
</evidence>
<gene>
    <name evidence="1" type="ORF">A0U89_07105</name>
</gene>
<protein>
    <submittedName>
        <fullName evidence="1">Uncharacterized protein</fullName>
    </submittedName>
</protein>
<dbReference type="EMBL" id="CP014674">
    <property type="protein sequence ID" value="AOX16945.1"/>
    <property type="molecule type" value="Genomic_DNA"/>
</dbReference>
<dbReference type="STRING" id="153496.A0U89_07105"/>